<proteinExistence type="predicted"/>
<dbReference type="Pfam" id="PF10551">
    <property type="entry name" value="MULE"/>
    <property type="match status" value="1"/>
</dbReference>
<feature type="domain" description="MULE transposase" evidence="1">
    <location>
        <begin position="260"/>
        <end position="326"/>
    </location>
</feature>
<name>A0AA36GKT9_CYLNA</name>
<dbReference type="AlphaFoldDB" id="A0AA36GKT9"/>
<sequence>MLQSMQQFYLSVDSSLSLPAESQPLYTSSQTATNERYYSGNSANIHVELSQAPEPSHVMIQNASESPEVPYSPPVYRGEKQVKDDVFDEDPCMLLHSCLPLDRYGDKANRAGYETCQKLRKDKQAYKTTPYRHYTDAGQSILTDTWKTIEDRRKVLGKFHGKGYEQRRKTFSKASNAQKRIGDPSNVPEDLSHVPGGDLFLQLQTDDLHLYFCTDTVEMARDNGMYALIGDGVHNLNPVTIPNRMDKGQLYVLHAAIQGGIEVPILYAVTRYKNVETYKRIFEKLRETLGDYNDRVILDFEKAAIRAARETFPEADVQGCAFHLAQAWNRIKLRGMLSRRINPPFEELLECLHGINSMAFGTLYNVRENANACGILRKKDQERRHKIDQAMDEFKQLYLSSEFLETEVIENYCSKMSKFVSEKTI</sequence>
<accession>A0AA36GKT9</accession>
<evidence type="ECO:0000313" key="2">
    <source>
        <dbReference type="EMBL" id="CAJ0593912.1"/>
    </source>
</evidence>
<protein>
    <recommendedName>
        <fullName evidence="1">MULE transposase domain-containing protein</fullName>
    </recommendedName>
</protein>
<evidence type="ECO:0000259" key="1">
    <source>
        <dbReference type="Pfam" id="PF10551"/>
    </source>
</evidence>
<dbReference type="InterPro" id="IPR018289">
    <property type="entry name" value="MULE_transposase_dom"/>
</dbReference>
<comment type="caution">
    <text evidence="2">The sequence shown here is derived from an EMBL/GenBank/DDBJ whole genome shotgun (WGS) entry which is preliminary data.</text>
</comment>
<keyword evidence="3" id="KW-1185">Reference proteome</keyword>
<organism evidence="2 3">
    <name type="scientific">Cylicocyclus nassatus</name>
    <name type="common">Nematode worm</name>
    <dbReference type="NCBI Taxonomy" id="53992"/>
    <lineage>
        <taxon>Eukaryota</taxon>
        <taxon>Metazoa</taxon>
        <taxon>Ecdysozoa</taxon>
        <taxon>Nematoda</taxon>
        <taxon>Chromadorea</taxon>
        <taxon>Rhabditida</taxon>
        <taxon>Rhabditina</taxon>
        <taxon>Rhabditomorpha</taxon>
        <taxon>Strongyloidea</taxon>
        <taxon>Strongylidae</taxon>
        <taxon>Cylicocyclus</taxon>
    </lineage>
</organism>
<dbReference type="Proteomes" id="UP001176961">
    <property type="component" value="Unassembled WGS sequence"/>
</dbReference>
<evidence type="ECO:0000313" key="3">
    <source>
        <dbReference type="Proteomes" id="UP001176961"/>
    </source>
</evidence>
<gene>
    <name evidence="2" type="ORF">CYNAS_LOCUS5895</name>
</gene>
<dbReference type="EMBL" id="CATQJL010000112">
    <property type="protein sequence ID" value="CAJ0593912.1"/>
    <property type="molecule type" value="Genomic_DNA"/>
</dbReference>
<reference evidence="2" key="1">
    <citation type="submission" date="2023-07" db="EMBL/GenBank/DDBJ databases">
        <authorList>
            <consortium name="CYATHOMIX"/>
        </authorList>
    </citation>
    <scope>NUCLEOTIDE SEQUENCE</scope>
    <source>
        <strain evidence="2">N/A</strain>
    </source>
</reference>